<dbReference type="GO" id="GO:0036157">
    <property type="term" value="C:outer dynein arm"/>
    <property type="evidence" value="ECO:0007669"/>
    <property type="project" value="TreeGrafter"/>
</dbReference>
<evidence type="ECO:0008006" key="14">
    <source>
        <dbReference type="Google" id="ProtNLM"/>
    </source>
</evidence>
<name>A0AAU9V4E9_EUPED</name>
<dbReference type="InterPro" id="IPR001680">
    <property type="entry name" value="WD40_rpt"/>
</dbReference>
<dbReference type="InterPro" id="IPR036322">
    <property type="entry name" value="WD40_repeat_dom_sf"/>
</dbReference>
<dbReference type="GO" id="GO:0036158">
    <property type="term" value="P:outer dynein arm assembly"/>
    <property type="evidence" value="ECO:0007669"/>
    <property type="project" value="TreeGrafter"/>
</dbReference>
<gene>
    <name evidence="12" type="ORF">EEDITHA_LOCUS20520</name>
</gene>
<evidence type="ECO:0000256" key="1">
    <source>
        <dbReference type="ARBA" id="ARBA00004430"/>
    </source>
</evidence>
<evidence type="ECO:0000256" key="4">
    <source>
        <dbReference type="ARBA" id="ARBA00022574"/>
    </source>
</evidence>
<evidence type="ECO:0000256" key="3">
    <source>
        <dbReference type="ARBA" id="ARBA00022490"/>
    </source>
</evidence>
<evidence type="ECO:0000256" key="7">
    <source>
        <dbReference type="ARBA" id="ARBA00023017"/>
    </source>
</evidence>
<keyword evidence="5" id="KW-0493">Microtubule</keyword>
<comment type="caution">
    <text evidence="12">The sequence shown here is derived from an EMBL/GenBank/DDBJ whole genome shotgun (WGS) entry which is preliminary data.</text>
</comment>
<dbReference type="GO" id="GO:0045504">
    <property type="term" value="F:dynein heavy chain binding"/>
    <property type="evidence" value="ECO:0007669"/>
    <property type="project" value="TreeGrafter"/>
</dbReference>
<dbReference type="EMBL" id="CAKOGL010000029">
    <property type="protein sequence ID" value="CAH2106379.1"/>
    <property type="molecule type" value="Genomic_DNA"/>
</dbReference>
<dbReference type="GO" id="GO:0003341">
    <property type="term" value="P:cilium movement"/>
    <property type="evidence" value="ECO:0007669"/>
    <property type="project" value="TreeGrafter"/>
</dbReference>
<dbReference type="InterPro" id="IPR050687">
    <property type="entry name" value="Dynein_IC"/>
</dbReference>
<evidence type="ECO:0000256" key="8">
    <source>
        <dbReference type="ARBA" id="ARBA00023069"/>
    </source>
</evidence>
<dbReference type="GO" id="GO:0045503">
    <property type="term" value="F:dynein light chain binding"/>
    <property type="evidence" value="ECO:0007669"/>
    <property type="project" value="TreeGrafter"/>
</dbReference>
<comment type="similarity">
    <text evidence="2">Belongs to the dynein intermediate chain family.</text>
</comment>
<keyword evidence="6" id="KW-0677">Repeat</keyword>
<dbReference type="Proteomes" id="UP001153954">
    <property type="component" value="Unassembled WGS sequence"/>
</dbReference>
<keyword evidence="3" id="KW-0963">Cytoplasm</keyword>
<dbReference type="SMART" id="SM00320">
    <property type="entry name" value="WD40"/>
    <property type="match status" value="5"/>
</dbReference>
<keyword evidence="9" id="KW-0505">Motor protein</keyword>
<evidence type="ECO:0000256" key="5">
    <source>
        <dbReference type="ARBA" id="ARBA00022701"/>
    </source>
</evidence>
<evidence type="ECO:0000256" key="6">
    <source>
        <dbReference type="ARBA" id="ARBA00022737"/>
    </source>
</evidence>
<accession>A0AAU9V4E9</accession>
<reference evidence="12" key="1">
    <citation type="submission" date="2022-03" db="EMBL/GenBank/DDBJ databases">
        <authorList>
            <person name="Tunstrom K."/>
        </authorList>
    </citation>
    <scope>NUCLEOTIDE SEQUENCE</scope>
</reference>
<protein>
    <recommendedName>
        <fullName evidence="14">Dynein intermediate chain 3, ciliary</fullName>
    </recommendedName>
</protein>
<dbReference type="Gene3D" id="2.130.10.10">
    <property type="entry name" value="YVTN repeat-like/Quinoprotein amine dehydrogenase"/>
    <property type="match status" value="2"/>
</dbReference>
<evidence type="ECO:0000256" key="11">
    <source>
        <dbReference type="ARBA" id="ARBA00023273"/>
    </source>
</evidence>
<dbReference type="PANTHER" id="PTHR12442">
    <property type="entry name" value="DYNEIN INTERMEDIATE CHAIN"/>
    <property type="match status" value="1"/>
</dbReference>
<dbReference type="PANTHER" id="PTHR12442:SF7">
    <property type="entry name" value="DYNEIN AXONEMAL INTERMEDIATE CHAIN 2"/>
    <property type="match status" value="1"/>
</dbReference>
<evidence type="ECO:0000256" key="2">
    <source>
        <dbReference type="ARBA" id="ARBA00011059"/>
    </source>
</evidence>
<dbReference type="SUPFAM" id="SSF50978">
    <property type="entry name" value="WD40 repeat-like"/>
    <property type="match status" value="1"/>
</dbReference>
<evidence type="ECO:0000313" key="13">
    <source>
        <dbReference type="Proteomes" id="UP001153954"/>
    </source>
</evidence>
<dbReference type="AlphaFoldDB" id="A0AAU9V4E9"/>
<keyword evidence="8" id="KW-0969">Cilium</keyword>
<organism evidence="12 13">
    <name type="scientific">Euphydryas editha</name>
    <name type="common">Edith's checkerspot</name>
    <dbReference type="NCBI Taxonomy" id="104508"/>
    <lineage>
        <taxon>Eukaryota</taxon>
        <taxon>Metazoa</taxon>
        <taxon>Ecdysozoa</taxon>
        <taxon>Arthropoda</taxon>
        <taxon>Hexapoda</taxon>
        <taxon>Insecta</taxon>
        <taxon>Pterygota</taxon>
        <taxon>Neoptera</taxon>
        <taxon>Endopterygota</taxon>
        <taxon>Lepidoptera</taxon>
        <taxon>Glossata</taxon>
        <taxon>Ditrysia</taxon>
        <taxon>Papilionoidea</taxon>
        <taxon>Nymphalidae</taxon>
        <taxon>Nymphalinae</taxon>
        <taxon>Euphydryas</taxon>
    </lineage>
</organism>
<keyword evidence="11" id="KW-0966">Cell projection</keyword>
<keyword evidence="7" id="KW-0243">Dynein</keyword>
<keyword evidence="4" id="KW-0853">WD repeat</keyword>
<dbReference type="InterPro" id="IPR015943">
    <property type="entry name" value="WD40/YVTN_repeat-like_dom_sf"/>
</dbReference>
<keyword evidence="10" id="KW-0206">Cytoskeleton</keyword>
<evidence type="ECO:0000313" key="12">
    <source>
        <dbReference type="EMBL" id="CAH2106379.1"/>
    </source>
</evidence>
<evidence type="ECO:0000256" key="10">
    <source>
        <dbReference type="ARBA" id="ARBA00023212"/>
    </source>
</evidence>
<evidence type="ECO:0000256" key="9">
    <source>
        <dbReference type="ARBA" id="ARBA00023175"/>
    </source>
</evidence>
<sequence>MGSYLKSTYEYTKLRKKFGRQPLFQNVPAHIIDSINPDYELQKQYTLRNPVHQQVQATLPQAEHESNTKQIVKHEQGINHTEGGWPRDVHLYNEEHILRHRRRVQHDENYVHSVLNLKPSIEHLIDQNNAIDMYQSYFTSMQPQAPVEKYNVQIANVFRDPYHRPISSIAWTTEKNSKLITSYCDKTYSIESDKNLQNVCYIWDINRQTSPIYQFVPETSCWQVIGSPIRPDIVTAGLKNGIINIFDIRLGSKPVSSSSIYNSHFGPITALLYTHTRTNTEFFTGSLDGQCLWWDERNISQPVDKLPMSVRFSAKEKPNLSNSEGVSSLQFDKGLPTKFLCGTESGLVINANRMGRSHSEILNSYWEAHTGPVRAVYRSPCTLRMFITCGDWSVKVWSEEIRTAPIIFTKPYRYQITDVAWAPLRYSCYMVVSAGGVFYYWDLLRKYKQPVANLNVSNHGLTKVIPHLEGESIAVGDNNGSLFLLHLSENMVLSGPNDKQLMHQIYDRETRREHILDARIKELRLKTRIEPTIAAAHNITDIENLDDLEKETEDYFKIVREEISLMDGIFTTSQLQSLSVS</sequence>
<proteinExistence type="inferred from homology"/>
<dbReference type="GO" id="GO:0005874">
    <property type="term" value="C:microtubule"/>
    <property type="evidence" value="ECO:0007669"/>
    <property type="project" value="UniProtKB-KW"/>
</dbReference>
<keyword evidence="13" id="KW-1185">Reference proteome</keyword>
<comment type="subcellular location">
    <subcellularLocation>
        <location evidence="1">Cytoplasm</location>
        <location evidence="1">Cytoskeleton</location>
        <location evidence="1">Cilium axoneme</location>
    </subcellularLocation>
</comment>